<protein>
    <submittedName>
        <fullName evidence="1">Uncharacterized protein</fullName>
    </submittedName>
</protein>
<keyword evidence="2" id="KW-1185">Reference proteome</keyword>
<proteinExistence type="predicted"/>
<accession>A0A512IFI3</accession>
<dbReference type="RefSeq" id="WP_255219693.1">
    <property type="nucleotide sequence ID" value="NZ_BJZS01000087.1"/>
</dbReference>
<comment type="caution">
    <text evidence="1">The sequence shown here is derived from an EMBL/GenBank/DDBJ whole genome shotgun (WGS) entry which is preliminary data.</text>
</comment>
<reference evidence="1 2" key="1">
    <citation type="submission" date="2019-07" db="EMBL/GenBank/DDBJ databases">
        <title>Whole genome shotgun sequence of Kocuria turfanensis NBRC 107627.</title>
        <authorList>
            <person name="Hosoyama A."/>
            <person name="Uohara A."/>
            <person name="Ohji S."/>
            <person name="Ichikawa N."/>
        </authorList>
    </citation>
    <scope>NUCLEOTIDE SEQUENCE [LARGE SCALE GENOMIC DNA]</scope>
    <source>
        <strain evidence="1 2">NBRC 107627</strain>
    </source>
</reference>
<name>A0A512IFI3_9MICC</name>
<dbReference type="Proteomes" id="UP000321103">
    <property type="component" value="Unassembled WGS sequence"/>
</dbReference>
<organism evidence="1 2">
    <name type="scientific">Kocuria turfanensis</name>
    <dbReference type="NCBI Taxonomy" id="388357"/>
    <lineage>
        <taxon>Bacteria</taxon>
        <taxon>Bacillati</taxon>
        <taxon>Actinomycetota</taxon>
        <taxon>Actinomycetes</taxon>
        <taxon>Micrococcales</taxon>
        <taxon>Micrococcaceae</taxon>
        <taxon>Kocuria</taxon>
    </lineage>
</organism>
<gene>
    <name evidence="1" type="ORF">KTU01_25890</name>
</gene>
<dbReference type="AlphaFoldDB" id="A0A512IFI3"/>
<sequence>MPTHITDPQLPQAITKAELMARVLAENGLGHVGLALDLESP</sequence>
<evidence type="ECO:0000313" key="1">
    <source>
        <dbReference type="EMBL" id="GEO96466.1"/>
    </source>
</evidence>
<dbReference type="EMBL" id="BJZS01000087">
    <property type="protein sequence ID" value="GEO96466.1"/>
    <property type="molecule type" value="Genomic_DNA"/>
</dbReference>
<evidence type="ECO:0000313" key="2">
    <source>
        <dbReference type="Proteomes" id="UP000321103"/>
    </source>
</evidence>